<protein>
    <submittedName>
        <fullName evidence="1">Uncharacterized protein</fullName>
    </submittedName>
</protein>
<name>A0ABQ8TCJ5_PERAM</name>
<reference evidence="1 2" key="1">
    <citation type="journal article" date="2022" name="Allergy">
        <title>Genome assembly and annotation of Periplaneta americana reveal a comprehensive cockroach allergen profile.</title>
        <authorList>
            <person name="Wang L."/>
            <person name="Xiong Q."/>
            <person name="Saelim N."/>
            <person name="Wang L."/>
            <person name="Nong W."/>
            <person name="Wan A.T."/>
            <person name="Shi M."/>
            <person name="Liu X."/>
            <person name="Cao Q."/>
            <person name="Hui J.H.L."/>
            <person name="Sookrung N."/>
            <person name="Leung T.F."/>
            <person name="Tungtrongchitr A."/>
            <person name="Tsui S.K.W."/>
        </authorList>
    </citation>
    <scope>NUCLEOTIDE SEQUENCE [LARGE SCALE GENOMIC DNA]</scope>
    <source>
        <strain evidence="1">PWHHKU_190912</strain>
    </source>
</reference>
<gene>
    <name evidence="1" type="ORF">ANN_06073</name>
</gene>
<dbReference type="Proteomes" id="UP001148838">
    <property type="component" value="Unassembled WGS sequence"/>
</dbReference>
<evidence type="ECO:0000313" key="2">
    <source>
        <dbReference type="Proteomes" id="UP001148838"/>
    </source>
</evidence>
<keyword evidence="2" id="KW-1185">Reference proteome</keyword>
<comment type="caution">
    <text evidence="1">The sequence shown here is derived from an EMBL/GenBank/DDBJ whole genome shotgun (WGS) entry which is preliminary data.</text>
</comment>
<accession>A0ABQ8TCJ5</accession>
<proteinExistence type="predicted"/>
<dbReference type="EMBL" id="JAJSOF020000011">
    <property type="protein sequence ID" value="KAJ4444281.1"/>
    <property type="molecule type" value="Genomic_DNA"/>
</dbReference>
<sequence length="67" mass="7739">MAVKSEVKCGVPRRKSSQSVKFCIKEERNASYKKVSSILQKAESERTEEEKELLFSCSELVKEVTRR</sequence>
<evidence type="ECO:0000313" key="1">
    <source>
        <dbReference type="EMBL" id="KAJ4444281.1"/>
    </source>
</evidence>
<organism evidence="1 2">
    <name type="scientific">Periplaneta americana</name>
    <name type="common">American cockroach</name>
    <name type="synonym">Blatta americana</name>
    <dbReference type="NCBI Taxonomy" id="6978"/>
    <lineage>
        <taxon>Eukaryota</taxon>
        <taxon>Metazoa</taxon>
        <taxon>Ecdysozoa</taxon>
        <taxon>Arthropoda</taxon>
        <taxon>Hexapoda</taxon>
        <taxon>Insecta</taxon>
        <taxon>Pterygota</taxon>
        <taxon>Neoptera</taxon>
        <taxon>Polyneoptera</taxon>
        <taxon>Dictyoptera</taxon>
        <taxon>Blattodea</taxon>
        <taxon>Blattoidea</taxon>
        <taxon>Blattidae</taxon>
        <taxon>Blattinae</taxon>
        <taxon>Periplaneta</taxon>
    </lineage>
</organism>